<dbReference type="GO" id="GO:0009055">
    <property type="term" value="F:electron transfer activity"/>
    <property type="evidence" value="ECO:0007669"/>
    <property type="project" value="InterPro"/>
</dbReference>
<evidence type="ECO:0000256" key="6">
    <source>
        <dbReference type="ARBA" id="ARBA00023004"/>
    </source>
</evidence>
<accession>G7V5P7</accession>
<organism evidence="10 11">
    <name type="scientific">Thermovirga lienii (strain ATCC BAA-1197 / DSM 17291 / Cas60314)</name>
    <dbReference type="NCBI Taxonomy" id="580340"/>
    <lineage>
        <taxon>Bacteria</taxon>
        <taxon>Thermotogati</taxon>
        <taxon>Synergistota</taxon>
        <taxon>Synergistia</taxon>
        <taxon>Synergistales</taxon>
        <taxon>Thermovirgaceae</taxon>
        <taxon>Thermovirga</taxon>
    </lineage>
</organism>
<dbReference type="EMBL" id="CP003096">
    <property type="protein sequence ID" value="AER66957.1"/>
    <property type="molecule type" value="Genomic_DNA"/>
</dbReference>
<evidence type="ECO:0000256" key="8">
    <source>
        <dbReference type="ARBA" id="ARBA00049934"/>
    </source>
</evidence>
<dbReference type="InterPro" id="IPR051919">
    <property type="entry name" value="W-dependent_AOR"/>
</dbReference>
<dbReference type="PANTHER" id="PTHR30038">
    <property type="entry name" value="ALDEHYDE FERREDOXIN OXIDOREDUCTASE"/>
    <property type="match status" value="1"/>
</dbReference>
<evidence type="ECO:0000256" key="2">
    <source>
        <dbReference type="ARBA" id="ARBA00011032"/>
    </source>
</evidence>
<dbReference type="InterPro" id="IPR036021">
    <property type="entry name" value="Tungsten_al_ferr_oxy-like_C"/>
</dbReference>
<dbReference type="SUPFAM" id="SSF48310">
    <property type="entry name" value="Aldehyde ferredoxin oxidoreductase, C-terminal domains"/>
    <property type="match status" value="2"/>
</dbReference>
<dbReference type="InterPro" id="IPR013985">
    <property type="entry name" value="Ald_Fedxn_OxRdtase_dom3"/>
</dbReference>
<dbReference type="PANTHER" id="PTHR30038:SF7">
    <property type="entry name" value="TUNGSTEN-CONTAINING GLYCERALDEHYDE-3-PHOSPHATE:FERREDOXIN OXIDOREDUCTASE"/>
    <property type="match status" value="1"/>
</dbReference>
<keyword evidence="7" id="KW-0411">Iron-sulfur</keyword>
<dbReference type="InterPro" id="IPR001203">
    <property type="entry name" value="OxRdtase_Ald_Fedxn_C"/>
</dbReference>
<evidence type="ECO:0000313" key="10">
    <source>
        <dbReference type="EMBL" id="AER66957.1"/>
    </source>
</evidence>
<dbReference type="Pfam" id="PF01314">
    <property type="entry name" value="AFOR_C"/>
    <property type="match status" value="1"/>
</dbReference>
<dbReference type="Gene3D" id="3.60.9.10">
    <property type="entry name" value="Aldehyde ferredoxin oxidoreductase, N-terminal domain"/>
    <property type="match status" value="1"/>
</dbReference>
<dbReference type="Gene3D" id="1.10.569.10">
    <property type="entry name" value="Aldehyde Ferredoxin Oxidoreductase Protein, subunit A, domain 2"/>
    <property type="match status" value="1"/>
</dbReference>
<keyword evidence="4" id="KW-0479">Metal-binding</keyword>
<dbReference type="HOGENOM" id="CLU_020364_1_0_0"/>
<comment type="cofactor">
    <cofactor evidence="1">
        <name>[4Fe-4S] cluster</name>
        <dbReference type="ChEBI" id="CHEBI:49883"/>
    </cofactor>
</comment>
<dbReference type="GO" id="GO:0051539">
    <property type="term" value="F:4 iron, 4 sulfur cluster binding"/>
    <property type="evidence" value="ECO:0007669"/>
    <property type="project" value="UniProtKB-KW"/>
</dbReference>
<evidence type="ECO:0000313" key="11">
    <source>
        <dbReference type="Proteomes" id="UP000005868"/>
    </source>
</evidence>
<dbReference type="InterPro" id="IPR013984">
    <property type="entry name" value="Ald_Fedxn_OxRdtase_dom2"/>
</dbReference>
<dbReference type="KEGG" id="tli:Tlie_1226"/>
<proteinExistence type="inferred from homology"/>
<dbReference type="Proteomes" id="UP000005868">
    <property type="component" value="Chromosome"/>
</dbReference>
<evidence type="ECO:0000256" key="5">
    <source>
        <dbReference type="ARBA" id="ARBA00023002"/>
    </source>
</evidence>
<evidence type="ECO:0000256" key="3">
    <source>
        <dbReference type="ARBA" id="ARBA00022485"/>
    </source>
</evidence>
<gene>
    <name evidence="10" type="ordered locus">Tlie_1226</name>
</gene>
<dbReference type="SMART" id="SM00790">
    <property type="entry name" value="AFOR_N"/>
    <property type="match status" value="1"/>
</dbReference>
<comment type="cofactor">
    <cofactor evidence="8">
        <name>tungstopterin</name>
        <dbReference type="ChEBI" id="CHEBI:30402"/>
    </cofactor>
</comment>
<dbReference type="AlphaFoldDB" id="G7V5P7"/>
<evidence type="ECO:0000256" key="7">
    <source>
        <dbReference type="ARBA" id="ARBA00023014"/>
    </source>
</evidence>
<keyword evidence="5 10" id="KW-0560">Oxidoreductase</keyword>
<protein>
    <submittedName>
        <fullName evidence="10">Aldehyde ferredoxin oxidoreductase</fullName>
        <ecNumber evidence="10">1.2.7.5</ecNumber>
    </submittedName>
</protein>
<evidence type="ECO:0000256" key="4">
    <source>
        <dbReference type="ARBA" id="ARBA00022723"/>
    </source>
</evidence>
<dbReference type="GO" id="GO:0046872">
    <property type="term" value="F:metal ion binding"/>
    <property type="evidence" value="ECO:0007669"/>
    <property type="project" value="UniProtKB-KW"/>
</dbReference>
<keyword evidence="3" id="KW-0004">4Fe-4S</keyword>
<reference evidence="11" key="1">
    <citation type="submission" date="2011-10" db="EMBL/GenBank/DDBJ databases">
        <title>The complete genome of chromosome of Thermovirga lienii DSM 17291.</title>
        <authorList>
            <consortium name="US DOE Joint Genome Institute (JGI-PGF)"/>
            <person name="Lucas S."/>
            <person name="Copeland A."/>
            <person name="Lapidus A."/>
            <person name="Glavina del Rio T."/>
            <person name="Dalin E."/>
            <person name="Tice H."/>
            <person name="Bruce D."/>
            <person name="Goodwin L."/>
            <person name="Pitluck S."/>
            <person name="Peters L."/>
            <person name="Mikhailova N."/>
            <person name="Saunders E."/>
            <person name="Kyrpides N."/>
            <person name="Mavromatis K."/>
            <person name="Ivanova N."/>
            <person name="Last F.I."/>
            <person name="Brettin T."/>
            <person name="Detter J.C."/>
            <person name="Han C."/>
            <person name="Larimer F."/>
            <person name="Land M."/>
            <person name="Hauser L."/>
            <person name="Markowitz V."/>
            <person name="Cheng J.-F."/>
            <person name="Hugenholtz P."/>
            <person name="Woyke T."/>
            <person name="Wu D."/>
            <person name="Spring S."/>
            <person name="Schroeder M."/>
            <person name="Brambilla E.-M."/>
            <person name="Klenk H.-P."/>
            <person name="Eisen J.A."/>
        </authorList>
    </citation>
    <scope>NUCLEOTIDE SEQUENCE [LARGE SCALE GENOMIC DNA]</scope>
    <source>
        <strain evidence="11">ATCC BAA-1197 / DSM 17291 / Cas60314</strain>
    </source>
</reference>
<reference evidence="10 11" key="2">
    <citation type="journal article" date="2012" name="Stand. Genomic Sci.">
        <title>Genome sequence of the moderately thermophilic, amino-acid-degrading and sulfur-reducing bacterium Thermovirga lienii type strain (Cas60314(T)).</title>
        <authorList>
            <person name="Goker M."/>
            <person name="Saunders E."/>
            <person name="Lapidus A."/>
            <person name="Nolan M."/>
            <person name="Lucas S."/>
            <person name="Hammon N."/>
            <person name="Deshpande S."/>
            <person name="Cheng J.F."/>
            <person name="Han C."/>
            <person name="Tapia R."/>
            <person name="Goodwin L.A."/>
            <person name="Pitluck S."/>
            <person name="Liolios K."/>
            <person name="Mavromatis K."/>
            <person name="Pagani I."/>
            <person name="Ivanova N."/>
            <person name="Mikhailova N."/>
            <person name="Pati A."/>
            <person name="Chen A."/>
            <person name="Palaniappan K."/>
            <person name="Land M."/>
            <person name="Chang Y.J."/>
            <person name="Jeffries C.D."/>
            <person name="Brambilla E.M."/>
            <person name="Rohde M."/>
            <person name="Spring S."/>
            <person name="Detter J.C."/>
            <person name="Woyke T."/>
            <person name="Bristow J."/>
            <person name="Eisen J.A."/>
            <person name="Markowitz V."/>
            <person name="Hugenholtz P."/>
            <person name="Kyrpides N.C."/>
            <person name="Klenk H.P."/>
        </authorList>
    </citation>
    <scope>NUCLEOTIDE SEQUENCE [LARGE SCALE GENOMIC DNA]</scope>
    <source>
        <strain evidence="11">ATCC BAA-1197 / DSM 17291 / Cas60314</strain>
    </source>
</reference>
<feature type="domain" description="Aldehyde ferredoxin oxidoreductase N-terminal" evidence="9">
    <location>
        <begin position="21"/>
        <end position="241"/>
    </location>
</feature>
<dbReference type="Pfam" id="PF02730">
    <property type="entry name" value="AFOR_N"/>
    <property type="match status" value="1"/>
</dbReference>
<comment type="similarity">
    <text evidence="2">Belongs to the AOR/FOR family.</text>
</comment>
<keyword evidence="6" id="KW-0408">Iron</keyword>
<dbReference type="SUPFAM" id="SSF56228">
    <property type="entry name" value="Aldehyde ferredoxin oxidoreductase, N-terminal domain"/>
    <property type="match status" value="1"/>
</dbReference>
<name>G7V5P7_THELD</name>
<dbReference type="GO" id="GO:0033726">
    <property type="term" value="F:aldehyde ferredoxin oxidoreductase activity"/>
    <property type="evidence" value="ECO:0007669"/>
    <property type="project" value="UniProtKB-EC"/>
</dbReference>
<evidence type="ECO:0000256" key="1">
    <source>
        <dbReference type="ARBA" id="ARBA00001966"/>
    </source>
</evidence>
<dbReference type="OrthoDB" id="9763894at2"/>
<dbReference type="Gene3D" id="1.10.599.10">
    <property type="entry name" value="Aldehyde Ferredoxin Oxidoreductase Protein, subunit A, domain 3"/>
    <property type="match status" value="1"/>
</dbReference>
<keyword evidence="11" id="KW-1185">Reference proteome</keyword>
<dbReference type="eggNOG" id="COG2414">
    <property type="taxonomic scope" value="Bacteria"/>
</dbReference>
<sequence>MENMKLLAEWSYEPAKAHRGYTGKTLKINVGERTFEAKDVTEDMKEKFVGGRGFGLKLLWDAVKDTTKWNDPENEIVISGGPLCGITQYPGSGKFYAVFISPLTEQTYDSNAGGHFGPLLKFAGWDALEIQGKSDKDVVVVIDGDEGKVKIFESPFEDINAYSITETLHEYFSDPNDINDRKHVSVITAGKGAEHTYWGCLNSSFWDSHRKIARLKQAGRGGGGTVFRDKKIAALVVKSHNLSGTANDPVDVDTLTKVGLKLHKEIFTLDAKQCRMRTVGTPHLNEIMNEYHLLPTHNYKFGQHPEADKIHSKVYEKLFTQGIPDGCWYGCTLACAKAVDHYTIKTGPCKGQVVTVDGPEYETVAGLGSNVGVFDPEFTIEANFYADHYGLDTISLGTGIAFVCECYELGYITKEHTNGLELKFGNKDDIMELIHRMAEGKDEFAKIVGMGVRRMKDIFAEKFGAPRDILEKIGMEGQGIEVSEYVPKESIAQWGGYFLTLKGPQHDEAWLIFMDRVNKQLPTFEDKAEALHYFPNFRTWFSLVGLCKLPWNDIEPADNATKYPPQEAAKVPEHVQNYVDIFNAVTGKNITKEELILQSERVYNFQRVFQLRLGKGTRKHHNIPDRALGPVFPDEWEARAEYYDNELKQAGVSPEGMPTEEKIKKLNEIRRKQWEELVDAVYKRRGWDRNGIPTVETLKRLGIDYPEVVAVVEKHAKPEDRW</sequence>
<evidence type="ECO:0000259" key="9">
    <source>
        <dbReference type="SMART" id="SM00790"/>
    </source>
</evidence>
<dbReference type="InterPro" id="IPR013983">
    <property type="entry name" value="Ald_Fedxn_OxRdtase_N"/>
</dbReference>
<dbReference type="EC" id="1.2.7.5" evidence="10"/>
<dbReference type="STRING" id="580340.Tlie_1226"/>
<dbReference type="InterPro" id="IPR036503">
    <property type="entry name" value="Ald_Fedxn_OxRdtase_N_sf"/>
</dbReference>